<feature type="domain" description="Proteasome component Ecm29 N-terminal" evidence="6">
    <location>
        <begin position="13"/>
        <end position="512"/>
    </location>
</feature>
<keyword evidence="2" id="KW-0963">Cytoplasm</keyword>
<dbReference type="InterPro" id="IPR055443">
    <property type="entry name" value="HEAT_ECM29"/>
</dbReference>
<dbReference type="PANTHER" id="PTHR23346">
    <property type="entry name" value="TRANSLATIONAL ACTIVATOR GCN1-RELATED"/>
    <property type="match status" value="1"/>
</dbReference>
<dbReference type="SUPFAM" id="SSF48371">
    <property type="entry name" value="ARM repeat"/>
    <property type="match status" value="2"/>
</dbReference>
<dbReference type="InterPro" id="IPR016024">
    <property type="entry name" value="ARM-type_fold"/>
</dbReference>
<organism evidence="8 9">
    <name type="scientific">Brettanomyces naardenensis</name>
    <name type="common">Yeast</name>
    <dbReference type="NCBI Taxonomy" id="13370"/>
    <lineage>
        <taxon>Eukaryota</taxon>
        <taxon>Fungi</taxon>
        <taxon>Dikarya</taxon>
        <taxon>Ascomycota</taxon>
        <taxon>Saccharomycotina</taxon>
        <taxon>Pichiomycetes</taxon>
        <taxon>Pichiales</taxon>
        <taxon>Pichiaceae</taxon>
        <taxon>Brettanomyces</taxon>
    </lineage>
</organism>
<dbReference type="GO" id="GO:0060090">
    <property type="term" value="F:molecular adaptor activity"/>
    <property type="evidence" value="ECO:0007669"/>
    <property type="project" value="InterPro"/>
</dbReference>
<feature type="domain" description="Proteasome adapter and scaffold protein ECM29 HEAT-repeat" evidence="7">
    <location>
        <begin position="1290"/>
        <end position="1451"/>
    </location>
</feature>
<evidence type="ECO:0000256" key="4">
    <source>
        <dbReference type="ARBA" id="ARBA00022942"/>
    </source>
</evidence>
<dbReference type="GO" id="GO:0000502">
    <property type="term" value="C:proteasome complex"/>
    <property type="evidence" value="ECO:0007669"/>
    <property type="project" value="UniProtKB-KW"/>
</dbReference>
<keyword evidence="4" id="KW-0647">Proteasome</keyword>
<dbReference type="Proteomes" id="UP000290900">
    <property type="component" value="Unassembled WGS sequence"/>
</dbReference>
<dbReference type="Pfam" id="PF13001">
    <property type="entry name" value="ECM29_N"/>
    <property type="match status" value="1"/>
</dbReference>
<evidence type="ECO:0000256" key="1">
    <source>
        <dbReference type="ARBA" id="ARBA00004496"/>
    </source>
</evidence>
<reference evidence="8 9" key="1">
    <citation type="submission" date="2018-12" db="EMBL/GenBank/DDBJ databases">
        <authorList>
            <person name="Tiukova I."/>
            <person name="Dainat J."/>
        </authorList>
    </citation>
    <scope>NUCLEOTIDE SEQUENCE [LARGE SCALE GENOMIC DNA]</scope>
</reference>
<dbReference type="Gene3D" id="1.25.10.10">
    <property type="entry name" value="Leucine-rich Repeat Variant"/>
    <property type="match status" value="2"/>
</dbReference>
<dbReference type="PANTHER" id="PTHR23346:SF19">
    <property type="entry name" value="PROTEASOME ADAPTER AND SCAFFOLD PROTEIN ECM29"/>
    <property type="match status" value="1"/>
</dbReference>
<protein>
    <submittedName>
        <fullName evidence="8">DEKNAAC102976</fullName>
    </submittedName>
</protein>
<gene>
    <name evidence="8" type="ORF">BRENAR_LOCUS2690</name>
</gene>
<evidence type="ECO:0000313" key="8">
    <source>
        <dbReference type="EMBL" id="VEU21958.1"/>
    </source>
</evidence>
<evidence type="ECO:0000256" key="3">
    <source>
        <dbReference type="ARBA" id="ARBA00022737"/>
    </source>
</evidence>
<name>A0A448YM66_BRENA</name>
<proteinExistence type="predicted"/>
<dbReference type="InterPro" id="IPR011989">
    <property type="entry name" value="ARM-like"/>
</dbReference>
<keyword evidence="3" id="KW-0677">Repeat</keyword>
<dbReference type="GO" id="GO:0043248">
    <property type="term" value="P:proteasome assembly"/>
    <property type="evidence" value="ECO:0007669"/>
    <property type="project" value="InterPro"/>
</dbReference>
<dbReference type="OrthoDB" id="16066at2759"/>
<evidence type="ECO:0000259" key="7">
    <source>
        <dbReference type="Pfam" id="PF24492"/>
    </source>
</evidence>
<feature type="region of interest" description="Disordered" evidence="5">
    <location>
        <begin position="1667"/>
        <end position="1688"/>
    </location>
</feature>
<dbReference type="GO" id="GO:0005634">
    <property type="term" value="C:nucleus"/>
    <property type="evidence" value="ECO:0007669"/>
    <property type="project" value="TreeGrafter"/>
</dbReference>
<dbReference type="EMBL" id="CAACVR010000015">
    <property type="protein sequence ID" value="VEU21958.1"/>
    <property type="molecule type" value="Genomic_DNA"/>
</dbReference>
<sequence>MSMSAADKEKALVEKVELRLALADTDQKFQDSLGIYLTPLLLKFASPHSSVRAQVGKTVRFLLTRINSSPSLQLPVDALLEQVKNPQVASNVDPSIVQSYTLVFLSKGINRVPTAEQNKLIPKVIEGISGFKTIISARLFNILCKLILNYDTSVPNVDDGKKFREFMQFDGINAAQEDYLIEKFYKFMLLQPVRANTDGQIPKGFSLPGLSKDDCAFLTYDAGVTFDSTTLAKYKSSILRFVQYGFSARNSFIYFMAASDPVSSVADLASNLLRRKAVDHEDEFLVDRMISIFLGDKDLLRPAARVQLQEKIMNFLGQSERATRSPLVSKLISAGMNSEYGKLKQATVKFIRWMTSRMATETDEGNLTLDMAVQLRENLQRDKQVEVTSNMSDYLLQRRYQYEALGLILRRSATVADYSFIEFLFDMLRTEILELRASAQEALSGLTVHLSALNGNEKEKLKQYLKGIIQSEALKERNSVQKENEQAARYMATKFVNCTFPFDDPEARLLDIEVQTEDDKPETIEEATKGLHPYWFQLLQSSNSNVFKSTKELIGAKSVAEVRFPSFDSMVRFIVSEATAENLSRAITFSIRCLVMQAIRNAKTVVVIDTEWENRIENAIDFDPTVRSCIIKELDRLSVNTTDVDGDVPMTNSLETFLQMGFDLLSSSMDLNVGKRLTKVLALCPAAVVGKSVNEIPALLDCLPKAFSSEASSYLSQLLGILCSNAAYSDDSILSTVDRLLKSEDLRALGFIISRLALTDRLSLIDGEKFEKLLSLIDKYLESSSSTKSAASLNCLSQLSMFGCLGPIRQLSKGLSKYKVSFIRKLKPLIKKHQDDLTAMTWSFLGLSGTPEDEIGQSDGDEADENEVTKVLTPFERALYEAHSTKHLDYLFSIGEALTVLAYGWKSQIMDGKIDVQNAPVGIEQLTPSINRISVILDVVLKACDHTQPSVRKAGCIWLLSLVQYCGDSKDIKSSLNEIQVAFMKFLTDREDLIQESASRGLSIVYDKGDYELRDELVHNLLLSFTDSNKASSMISGSIGSDTKLFEPGVLKTEDGSVSTYKDILNLASEVGDPSLVYKFMSLAKNSALWSSRKGIAYGLGAVLDKSKLDEMLSKDSNLSNRLIPKLYRYRFDPSPSVSRTMDDIWSSLVLDSGKTIADNFETILTDVLKGMGNHEWRMRQASAAALNDLLRHVPLTTYEAKLGEIWTMAFRSMDDIKESVRKEGNLLTRYLATTMVHRISGSKKGSEESLKQLIPFLLGNSGLLSDAEDVKSFAFDTILEIAETSSVALKPFINEMIQQMILLMSSVEPQVVNYLSLNADKYKLKSQDIDMQRLNMVGSSSMMGAIEKLMNLLDESLMPEFIEKLANAVKTAVGLPSKVTGSKVVVDLIVKHFFVAQNYGDELLKISMGQLKNHNETVSGSYAIATGYCIRIASLKKIRTLSKKLTRYYFDAPADNNHLQEVSSRTCAAVADYSKDKFQSVASGFLPLAFIGKHDLDDKVSDGFKKAWDASIGSGSNAIKLYFKEIIDLIKLNIGTTNFALRQAIGLSVIEIIDRLGTQVGTLSQYLDDLYNVLLESLQGRSYRGKEKLLNSLVLLVVSTKGYLDEHEELYGKVSKCVLTEARRRNKAYKKFSIKSLGKFLGSCSDDPQLYEAYIELVDPLLNPSKRKGTADSDSSMDTDSDSDGNKGGDLKKIKVAKFEEFRNSLLENLVVAVNRDEPNIPLVNYILDENLPQVAKEQHSFKSKLVAMNVLTELINKLDHADLFDNSEGGKVLAMKAFHIWTILTETSANRDSLQTILVSYIRLTRLVATTIAGKTGDPDDIEKTTASLEMLLQEKVNSVITTEAEKALKKLKAEK</sequence>
<dbReference type="GO" id="GO:0005737">
    <property type="term" value="C:cytoplasm"/>
    <property type="evidence" value="ECO:0007669"/>
    <property type="project" value="UniProtKB-SubCell"/>
</dbReference>
<evidence type="ECO:0000313" key="9">
    <source>
        <dbReference type="Proteomes" id="UP000290900"/>
    </source>
</evidence>
<dbReference type="Pfam" id="PF24492">
    <property type="entry name" value="HEAT_ECM29"/>
    <property type="match status" value="1"/>
</dbReference>
<dbReference type="Pfam" id="PF23731">
    <property type="entry name" value="ARM_ECM29_C"/>
    <property type="match status" value="1"/>
</dbReference>
<accession>A0A448YM66</accession>
<evidence type="ECO:0000259" key="6">
    <source>
        <dbReference type="Pfam" id="PF13001"/>
    </source>
</evidence>
<dbReference type="FunCoup" id="A0A448YM66">
    <property type="interactions" value="1039"/>
</dbReference>
<evidence type="ECO:0000256" key="5">
    <source>
        <dbReference type="SAM" id="MobiDB-lite"/>
    </source>
</evidence>
<dbReference type="GO" id="GO:0036503">
    <property type="term" value="P:ERAD pathway"/>
    <property type="evidence" value="ECO:0007669"/>
    <property type="project" value="TreeGrafter"/>
</dbReference>
<evidence type="ECO:0000256" key="2">
    <source>
        <dbReference type="ARBA" id="ARBA00022490"/>
    </source>
</evidence>
<keyword evidence="9" id="KW-1185">Reference proteome</keyword>
<dbReference type="InParanoid" id="A0A448YM66"/>
<dbReference type="InterPro" id="IPR024372">
    <property type="entry name" value="Ecm29_N"/>
</dbReference>
<dbReference type="STRING" id="13370.A0A448YM66"/>
<comment type="subcellular location">
    <subcellularLocation>
        <location evidence="1">Cytoplasm</location>
    </subcellularLocation>
</comment>